<dbReference type="OrthoDB" id="9797829at2"/>
<dbReference type="Proteomes" id="UP000294684">
    <property type="component" value="Unassembled WGS sequence"/>
</dbReference>
<dbReference type="STRING" id="1193051.LEP1GSC017_3805"/>
<dbReference type="CDD" id="cd03809">
    <property type="entry name" value="GT4_MtfB-like"/>
    <property type="match status" value="1"/>
</dbReference>
<accession>A0A4R8MT34</accession>
<keyword evidence="4" id="KW-1185">Reference proteome</keyword>
<dbReference type="PANTHER" id="PTHR46401">
    <property type="entry name" value="GLYCOSYLTRANSFERASE WBBK-RELATED"/>
    <property type="match status" value="1"/>
</dbReference>
<dbReference type="RefSeq" id="WP_004783605.1">
    <property type="nucleotide sequence ID" value="NZ_SORO01000001.1"/>
</dbReference>
<dbReference type="Pfam" id="PF00534">
    <property type="entry name" value="Glycos_transf_1"/>
    <property type="match status" value="1"/>
</dbReference>
<dbReference type="PANTHER" id="PTHR46401:SF2">
    <property type="entry name" value="GLYCOSYLTRANSFERASE WBBK-RELATED"/>
    <property type="match status" value="1"/>
</dbReference>
<dbReference type="EMBL" id="SORO01000001">
    <property type="protein sequence ID" value="TDY71208.1"/>
    <property type="molecule type" value="Genomic_DNA"/>
</dbReference>
<gene>
    <name evidence="3" type="ORF">CLV96_0163</name>
</gene>
<organism evidence="3 4">
    <name type="scientific">Leptospira meyeri</name>
    <dbReference type="NCBI Taxonomy" id="29508"/>
    <lineage>
        <taxon>Bacteria</taxon>
        <taxon>Pseudomonadati</taxon>
        <taxon>Spirochaetota</taxon>
        <taxon>Spirochaetia</taxon>
        <taxon>Leptospirales</taxon>
        <taxon>Leptospiraceae</taxon>
        <taxon>Leptospira</taxon>
    </lineage>
</organism>
<feature type="domain" description="Glycosyl transferase family 1" evidence="2">
    <location>
        <begin position="226"/>
        <end position="376"/>
    </location>
</feature>
<evidence type="ECO:0000313" key="3">
    <source>
        <dbReference type="EMBL" id="TDY71208.1"/>
    </source>
</evidence>
<dbReference type="InterPro" id="IPR001296">
    <property type="entry name" value="Glyco_trans_1"/>
</dbReference>
<dbReference type="AlphaFoldDB" id="A0A4R8MT34"/>
<keyword evidence="1 3" id="KW-0808">Transferase</keyword>
<evidence type="ECO:0000259" key="2">
    <source>
        <dbReference type="Pfam" id="PF00534"/>
    </source>
</evidence>
<dbReference type="SUPFAM" id="SSF53756">
    <property type="entry name" value="UDP-Glycosyltransferase/glycogen phosphorylase"/>
    <property type="match status" value="1"/>
</dbReference>
<dbReference type="GO" id="GO:0009103">
    <property type="term" value="P:lipopolysaccharide biosynthetic process"/>
    <property type="evidence" value="ECO:0007669"/>
    <property type="project" value="TreeGrafter"/>
</dbReference>
<proteinExistence type="predicted"/>
<comment type="caution">
    <text evidence="3">The sequence shown here is derived from an EMBL/GenBank/DDBJ whole genome shotgun (WGS) entry which is preliminary data.</text>
</comment>
<sequence>MKILFDHQIFFQNKYGGISKIFLEIIRRLKEREITFDTAVSIDEYQTGILRDPFSKIQINSPSFFSIFTIYQWIRFVFRFFHQQIPEFLSKRESGIFKRSLRNQINQINTKVNVSLTHNEYSIFHPTYFQSYYLQSLRSSRTKMVLTVYDCVHELFPEYYGKSNFILNNRKVLCEYASHIICISNTTKKDLLRIYESIPEEKVSVIYLAGDLSTEPKTFPVFSLGEYFLFVGNRGDYKNFKLLLEAFFHISKLKNIHLVCAGGGSFSYSEKKWIREKNLDKFVHHVSFSSEAALANLYHNAKVFVYPSLYEGFGIPLLEAMSVGCPVLCSDTDVFQEVAGEAALYFDPKNVFDLLSKLLHLLDSENDRKELSLKGYTQVKKFSWNKCADEHIRIYKKLSEEV</sequence>
<reference evidence="3 4" key="1">
    <citation type="submission" date="2019-03" db="EMBL/GenBank/DDBJ databases">
        <title>Genomic Encyclopedia of Archaeal and Bacterial Type Strains, Phase II (KMG-II): from individual species to whole genera.</title>
        <authorList>
            <person name="Goeker M."/>
        </authorList>
    </citation>
    <scope>NUCLEOTIDE SEQUENCE [LARGE SCALE GENOMIC DNA]</scope>
    <source>
        <strain evidence="3 4">DSM 21537</strain>
    </source>
</reference>
<evidence type="ECO:0000256" key="1">
    <source>
        <dbReference type="ARBA" id="ARBA00022679"/>
    </source>
</evidence>
<dbReference type="GO" id="GO:0016757">
    <property type="term" value="F:glycosyltransferase activity"/>
    <property type="evidence" value="ECO:0007669"/>
    <property type="project" value="InterPro"/>
</dbReference>
<protein>
    <submittedName>
        <fullName evidence="3">Glycosyltransferase involved in cell wall biosynthesis</fullName>
    </submittedName>
</protein>
<name>A0A4R8MT34_LEPME</name>
<dbReference type="Gene3D" id="3.40.50.2000">
    <property type="entry name" value="Glycogen Phosphorylase B"/>
    <property type="match status" value="2"/>
</dbReference>
<evidence type="ECO:0000313" key="4">
    <source>
        <dbReference type="Proteomes" id="UP000294684"/>
    </source>
</evidence>
<dbReference type="GeneID" id="79825521"/>